<dbReference type="AlphaFoldDB" id="A0AAN6YKP8"/>
<reference evidence="3" key="1">
    <citation type="journal article" date="2023" name="Mol. Phylogenet. Evol.">
        <title>Genome-scale phylogeny and comparative genomics of the fungal order Sordariales.</title>
        <authorList>
            <person name="Hensen N."/>
            <person name="Bonometti L."/>
            <person name="Westerberg I."/>
            <person name="Brannstrom I.O."/>
            <person name="Guillou S."/>
            <person name="Cros-Aarteil S."/>
            <person name="Calhoun S."/>
            <person name="Haridas S."/>
            <person name="Kuo A."/>
            <person name="Mondo S."/>
            <person name="Pangilinan J."/>
            <person name="Riley R."/>
            <person name="LaButti K."/>
            <person name="Andreopoulos B."/>
            <person name="Lipzen A."/>
            <person name="Chen C."/>
            <person name="Yan M."/>
            <person name="Daum C."/>
            <person name="Ng V."/>
            <person name="Clum A."/>
            <person name="Steindorff A."/>
            <person name="Ohm R.A."/>
            <person name="Martin F."/>
            <person name="Silar P."/>
            <person name="Natvig D.O."/>
            <person name="Lalanne C."/>
            <person name="Gautier V."/>
            <person name="Ament-Velasquez S.L."/>
            <person name="Kruys A."/>
            <person name="Hutchinson M.I."/>
            <person name="Powell A.J."/>
            <person name="Barry K."/>
            <person name="Miller A.N."/>
            <person name="Grigoriev I.V."/>
            <person name="Debuchy R."/>
            <person name="Gladieux P."/>
            <person name="Hiltunen Thoren M."/>
            <person name="Johannesson H."/>
        </authorList>
    </citation>
    <scope>NUCLEOTIDE SEQUENCE</scope>
    <source>
        <strain evidence="3">CBS 990.96</strain>
    </source>
</reference>
<keyword evidence="4" id="KW-1185">Reference proteome</keyword>
<feature type="region of interest" description="Disordered" evidence="1">
    <location>
        <begin position="1"/>
        <end position="35"/>
    </location>
</feature>
<feature type="compositionally biased region" description="Polar residues" evidence="1">
    <location>
        <begin position="11"/>
        <end position="35"/>
    </location>
</feature>
<gene>
    <name evidence="3" type="ORF">QBC38DRAFT_492855</name>
</gene>
<dbReference type="Proteomes" id="UP001301958">
    <property type="component" value="Unassembled WGS sequence"/>
</dbReference>
<feature type="non-terminal residue" evidence="3">
    <location>
        <position position="668"/>
    </location>
</feature>
<evidence type="ECO:0000313" key="3">
    <source>
        <dbReference type="EMBL" id="KAK4221043.1"/>
    </source>
</evidence>
<dbReference type="PANTHER" id="PTHR24148">
    <property type="entry name" value="ANKYRIN REPEAT DOMAIN-CONTAINING PROTEIN 39 HOMOLOG-RELATED"/>
    <property type="match status" value="1"/>
</dbReference>
<sequence length="668" mass="75109">MPIPSSLYMPLSQNNNSPVVYTSPHTRAPSRSSSKLYSKLQNEEVRVVTILPCKDDSRAIKITLSHTPLSELKRTFPSRVSAETPLSKVQKTLPSGWQACINLKGQFLYRHRHGKNKIFPLFVPTSLVEILLELRHPTEPRRMWIDCICIDQQNTEEKNKEVKRMRNIYRHASRVVVWLGPACSTSALALEKLEEFGCQVEVTPRCEFLPAPGLELPHHKDKVVLEAIEKLCNRPWFKRVWIIQEILLAGPDSIIQYGKASISWHLFRRAVLRLSARGVQLNPMVDNIIDWIKPLCQNHHVGDNISNLFLLTAGRQCLNSKDKVYGILCLAAQRTADAIRPDYNPQVSLKDAYNSVALADAQVRQRLDLLDHCEQSATSKRDWPSWVPNWSVDRKGFNLVKVLPFVSASGASKSEFTPEDDILVVTGIQHSQVTGLFPIPATRGDMMELFKAYQKSCKLPFSDQGLESYRYYPQPRVALIDAYIDLVHLGILRDTFHDALKYPTLSGARQKFLNSVSSGDGEYLGGRSEYLKGYKLIFTEGGYLGLAPETTREGDLVCVFLGTGLLKVLRNHKTDPSAYTLVGQCYMPGLMNGEALVGELSPEWSFKRFTDEWGRWQPRYINGVTGEIVGPDKDPRLGDLPPGWESLGPALEGSVASCTPGAEDLNPW</sequence>
<dbReference type="EMBL" id="MU865594">
    <property type="protein sequence ID" value="KAK4221043.1"/>
    <property type="molecule type" value="Genomic_DNA"/>
</dbReference>
<accession>A0AAN6YKP8</accession>
<feature type="domain" description="Heterokaryon incompatibility" evidence="2">
    <location>
        <begin position="121"/>
        <end position="245"/>
    </location>
</feature>
<evidence type="ECO:0000259" key="2">
    <source>
        <dbReference type="Pfam" id="PF06985"/>
    </source>
</evidence>
<proteinExistence type="predicted"/>
<dbReference type="Pfam" id="PF26639">
    <property type="entry name" value="Het-6_barrel"/>
    <property type="match status" value="1"/>
</dbReference>
<dbReference type="InterPro" id="IPR010730">
    <property type="entry name" value="HET"/>
</dbReference>
<protein>
    <submittedName>
        <fullName evidence="3">Heterokaryon incompatibility protein-domain-containing protein</fullName>
    </submittedName>
</protein>
<evidence type="ECO:0000256" key="1">
    <source>
        <dbReference type="SAM" id="MobiDB-lite"/>
    </source>
</evidence>
<organism evidence="3 4">
    <name type="scientific">Podospora fimiseda</name>
    <dbReference type="NCBI Taxonomy" id="252190"/>
    <lineage>
        <taxon>Eukaryota</taxon>
        <taxon>Fungi</taxon>
        <taxon>Dikarya</taxon>
        <taxon>Ascomycota</taxon>
        <taxon>Pezizomycotina</taxon>
        <taxon>Sordariomycetes</taxon>
        <taxon>Sordariomycetidae</taxon>
        <taxon>Sordariales</taxon>
        <taxon>Podosporaceae</taxon>
        <taxon>Podospora</taxon>
    </lineage>
</organism>
<evidence type="ECO:0000313" key="4">
    <source>
        <dbReference type="Proteomes" id="UP001301958"/>
    </source>
</evidence>
<name>A0AAN6YKP8_9PEZI</name>
<comment type="caution">
    <text evidence="3">The sequence shown here is derived from an EMBL/GenBank/DDBJ whole genome shotgun (WGS) entry which is preliminary data.</text>
</comment>
<dbReference type="Pfam" id="PF06985">
    <property type="entry name" value="HET"/>
    <property type="match status" value="1"/>
</dbReference>
<dbReference type="PANTHER" id="PTHR24148:SF64">
    <property type="entry name" value="HETEROKARYON INCOMPATIBILITY DOMAIN-CONTAINING PROTEIN"/>
    <property type="match status" value="1"/>
</dbReference>
<dbReference type="InterPro" id="IPR052895">
    <property type="entry name" value="HetReg/Transcr_Mod"/>
</dbReference>
<reference evidence="3" key="2">
    <citation type="submission" date="2023-05" db="EMBL/GenBank/DDBJ databases">
        <authorList>
            <consortium name="Lawrence Berkeley National Laboratory"/>
            <person name="Steindorff A."/>
            <person name="Hensen N."/>
            <person name="Bonometti L."/>
            <person name="Westerberg I."/>
            <person name="Brannstrom I.O."/>
            <person name="Guillou S."/>
            <person name="Cros-Aarteil S."/>
            <person name="Calhoun S."/>
            <person name="Haridas S."/>
            <person name="Kuo A."/>
            <person name="Mondo S."/>
            <person name="Pangilinan J."/>
            <person name="Riley R."/>
            <person name="Labutti K."/>
            <person name="Andreopoulos B."/>
            <person name="Lipzen A."/>
            <person name="Chen C."/>
            <person name="Yanf M."/>
            <person name="Daum C."/>
            <person name="Ng V."/>
            <person name="Clum A."/>
            <person name="Ohm R."/>
            <person name="Martin F."/>
            <person name="Silar P."/>
            <person name="Natvig D."/>
            <person name="Lalanne C."/>
            <person name="Gautier V."/>
            <person name="Ament-Velasquez S.L."/>
            <person name="Kruys A."/>
            <person name="Hutchinson M.I."/>
            <person name="Powell A.J."/>
            <person name="Barry K."/>
            <person name="Miller A.N."/>
            <person name="Grigoriev I.V."/>
            <person name="Debuchy R."/>
            <person name="Gladieux P."/>
            <person name="Thoren M.H."/>
            <person name="Johannesson H."/>
        </authorList>
    </citation>
    <scope>NUCLEOTIDE SEQUENCE</scope>
    <source>
        <strain evidence="3">CBS 990.96</strain>
    </source>
</reference>